<evidence type="ECO:0000313" key="2">
    <source>
        <dbReference type="Proteomes" id="UP000821845"/>
    </source>
</evidence>
<keyword evidence="2" id="KW-1185">Reference proteome</keyword>
<organism evidence="1 2">
    <name type="scientific">Hyalomma asiaticum</name>
    <name type="common">Tick</name>
    <dbReference type="NCBI Taxonomy" id="266040"/>
    <lineage>
        <taxon>Eukaryota</taxon>
        <taxon>Metazoa</taxon>
        <taxon>Ecdysozoa</taxon>
        <taxon>Arthropoda</taxon>
        <taxon>Chelicerata</taxon>
        <taxon>Arachnida</taxon>
        <taxon>Acari</taxon>
        <taxon>Parasitiformes</taxon>
        <taxon>Ixodida</taxon>
        <taxon>Ixodoidea</taxon>
        <taxon>Ixodidae</taxon>
        <taxon>Hyalomminae</taxon>
        <taxon>Hyalomma</taxon>
    </lineage>
</organism>
<reference evidence="1" key="1">
    <citation type="submission" date="2020-05" db="EMBL/GenBank/DDBJ databases">
        <title>Large-scale comparative analyses of tick genomes elucidate their genetic diversity and vector capacities.</title>
        <authorList>
            <person name="Jia N."/>
            <person name="Wang J."/>
            <person name="Shi W."/>
            <person name="Du L."/>
            <person name="Sun Y."/>
            <person name="Zhan W."/>
            <person name="Jiang J."/>
            <person name="Wang Q."/>
            <person name="Zhang B."/>
            <person name="Ji P."/>
            <person name="Sakyi L.B."/>
            <person name="Cui X."/>
            <person name="Yuan T."/>
            <person name="Jiang B."/>
            <person name="Yang W."/>
            <person name="Lam T.T.-Y."/>
            <person name="Chang Q."/>
            <person name="Ding S."/>
            <person name="Wang X."/>
            <person name="Zhu J."/>
            <person name="Ruan X."/>
            <person name="Zhao L."/>
            <person name="Wei J."/>
            <person name="Que T."/>
            <person name="Du C."/>
            <person name="Cheng J."/>
            <person name="Dai P."/>
            <person name="Han X."/>
            <person name="Huang E."/>
            <person name="Gao Y."/>
            <person name="Liu J."/>
            <person name="Shao H."/>
            <person name="Ye R."/>
            <person name="Li L."/>
            <person name="Wei W."/>
            <person name="Wang X."/>
            <person name="Wang C."/>
            <person name="Yang T."/>
            <person name="Huo Q."/>
            <person name="Li W."/>
            <person name="Guo W."/>
            <person name="Chen H."/>
            <person name="Zhou L."/>
            <person name="Ni X."/>
            <person name="Tian J."/>
            <person name="Zhou Y."/>
            <person name="Sheng Y."/>
            <person name="Liu T."/>
            <person name="Pan Y."/>
            <person name="Xia L."/>
            <person name="Li J."/>
            <person name="Zhao F."/>
            <person name="Cao W."/>
        </authorList>
    </citation>
    <scope>NUCLEOTIDE SEQUENCE</scope>
    <source>
        <strain evidence="1">Hyas-2018</strain>
    </source>
</reference>
<dbReference type="Proteomes" id="UP000821845">
    <property type="component" value="Chromosome 4"/>
</dbReference>
<evidence type="ECO:0000313" key="1">
    <source>
        <dbReference type="EMBL" id="KAH6932043.1"/>
    </source>
</evidence>
<gene>
    <name evidence="1" type="ORF">HPB50_002595</name>
</gene>
<name>A0ACB7SE93_HYAAI</name>
<sequence length="113" mass="12486">MIPRRWGQHYTKYVCSIFPHSGPTSQRTTRTAGSRDHRRTACLAARRHCCCCCCDGCDICLRETPRDGSTVAKRRHRSVVRDVGPDSQLKGDPATGDPANPATAVCFVRRASP</sequence>
<protein>
    <submittedName>
        <fullName evidence="1">Uncharacterized protein</fullName>
    </submittedName>
</protein>
<accession>A0ACB7SE93</accession>
<comment type="caution">
    <text evidence="1">The sequence shown here is derived from an EMBL/GenBank/DDBJ whole genome shotgun (WGS) entry which is preliminary data.</text>
</comment>
<proteinExistence type="predicted"/>
<dbReference type="EMBL" id="CM023484">
    <property type="protein sequence ID" value="KAH6932043.1"/>
    <property type="molecule type" value="Genomic_DNA"/>
</dbReference>